<dbReference type="GO" id="GO:0016987">
    <property type="term" value="F:sigma factor activity"/>
    <property type="evidence" value="ECO:0007669"/>
    <property type="project" value="InterPro"/>
</dbReference>
<keyword evidence="4" id="KW-1185">Reference proteome</keyword>
<accession>A0A171AW71</accession>
<dbReference type="EMBL" id="BDCR01000004">
    <property type="protein sequence ID" value="GAT64361.1"/>
    <property type="molecule type" value="Genomic_DNA"/>
</dbReference>
<organism evidence="3 4">
    <name type="scientific">Paludibacter jiangxiensis</name>
    <dbReference type="NCBI Taxonomy" id="681398"/>
    <lineage>
        <taxon>Bacteria</taxon>
        <taxon>Pseudomonadati</taxon>
        <taxon>Bacteroidota</taxon>
        <taxon>Bacteroidia</taxon>
        <taxon>Bacteroidales</taxon>
        <taxon>Paludibacteraceae</taxon>
        <taxon>Paludibacter</taxon>
    </lineage>
</organism>
<dbReference type="GO" id="GO:0003677">
    <property type="term" value="F:DNA binding"/>
    <property type="evidence" value="ECO:0007669"/>
    <property type="project" value="InterPro"/>
</dbReference>
<dbReference type="OrthoDB" id="1366535at2"/>
<dbReference type="Proteomes" id="UP000076586">
    <property type="component" value="Unassembled WGS sequence"/>
</dbReference>
<proteinExistence type="predicted"/>
<evidence type="ECO:0000259" key="2">
    <source>
        <dbReference type="Pfam" id="PF08281"/>
    </source>
</evidence>
<evidence type="ECO:0000313" key="3">
    <source>
        <dbReference type="EMBL" id="GAT64361.1"/>
    </source>
</evidence>
<feature type="region of interest" description="Disordered" evidence="1">
    <location>
        <begin position="1"/>
        <end position="25"/>
    </location>
</feature>
<evidence type="ECO:0000313" key="4">
    <source>
        <dbReference type="Proteomes" id="UP000076586"/>
    </source>
</evidence>
<dbReference type="AlphaFoldDB" id="A0A171AW71"/>
<dbReference type="GO" id="GO:0006352">
    <property type="term" value="P:DNA-templated transcription initiation"/>
    <property type="evidence" value="ECO:0007669"/>
    <property type="project" value="InterPro"/>
</dbReference>
<feature type="domain" description="RNA polymerase sigma factor 70 region 4 type 2" evidence="2">
    <location>
        <begin position="70"/>
        <end position="114"/>
    </location>
</feature>
<dbReference type="InterPro" id="IPR013249">
    <property type="entry name" value="RNA_pol_sigma70_r4_t2"/>
</dbReference>
<name>A0A171AW71_9BACT</name>
<reference evidence="4" key="2">
    <citation type="journal article" date="2017" name="Genome Announc.">
        <title>Draft genome sequence of Paludibacter jiangxiensis NM7(T), a propionate-producing fermentative bacterium.</title>
        <authorList>
            <person name="Qiu Y.-L."/>
            <person name="Tourlousse D.M."/>
            <person name="Matsuura N."/>
            <person name="Ohashi A."/>
            <person name="Sekiguchi Y."/>
        </authorList>
    </citation>
    <scope>NUCLEOTIDE SEQUENCE [LARGE SCALE GENOMIC DNA]</scope>
    <source>
        <strain evidence="4">NM7</strain>
    </source>
</reference>
<reference evidence="4" key="1">
    <citation type="submission" date="2016-04" db="EMBL/GenBank/DDBJ databases">
        <title>Draft genome sequence of Paludibacter jiangxiensis strain NM7.</title>
        <authorList>
            <person name="Qiu Y."/>
            <person name="Matsuura N."/>
            <person name="Ohashi A."/>
            <person name="Tourlousse M.D."/>
            <person name="Sekiguchi Y."/>
        </authorList>
    </citation>
    <scope>NUCLEOTIDE SEQUENCE [LARGE SCALE GENOMIC DNA]</scope>
    <source>
        <strain evidence="4">NM7</strain>
    </source>
</reference>
<sequence>MLQKHPKAMETTKRKSKKKAVIQRNTYTADQRAKARRYYLMGLNLQEISILLDNAPVRTIEKWQIKEQWAALREIEPIKARALSLQAAGKSYTEIAETLSINRTTVWRYLKQAKSTDKM</sequence>
<dbReference type="InterPro" id="IPR036388">
    <property type="entry name" value="WH-like_DNA-bd_sf"/>
</dbReference>
<comment type="caution">
    <text evidence="3">The sequence shown here is derived from an EMBL/GenBank/DDBJ whole genome shotgun (WGS) entry which is preliminary data.</text>
</comment>
<dbReference type="Pfam" id="PF08281">
    <property type="entry name" value="Sigma70_r4_2"/>
    <property type="match status" value="1"/>
</dbReference>
<gene>
    <name evidence="3" type="ORF">PJIAN_4912</name>
</gene>
<evidence type="ECO:0000256" key="1">
    <source>
        <dbReference type="SAM" id="MobiDB-lite"/>
    </source>
</evidence>
<protein>
    <submittedName>
        <fullName evidence="3">Sigma-70, region 4</fullName>
    </submittedName>
</protein>
<dbReference type="Gene3D" id="1.10.10.10">
    <property type="entry name" value="Winged helix-like DNA-binding domain superfamily/Winged helix DNA-binding domain"/>
    <property type="match status" value="1"/>
</dbReference>